<keyword evidence="5 9" id="KW-0418">Kinase</keyword>
<gene>
    <name evidence="9" type="ORF">NDI79_19880</name>
</gene>
<dbReference type="PROSITE" id="PS50109">
    <property type="entry name" value="HIS_KIN"/>
    <property type="match status" value="1"/>
</dbReference>
<feature type="transmembrane region" description="Helical" evidence="7">
    <location>
        <begin position="31"/>
        <end position="50"/>
    </location>
</feature>
<feature type="transmembrane region" description="Helical" evidence="7">
    <location>
        <begin position="128"/>
        <end position="148"/>
    </location>
</feature>
<dbReference type="InterPro" id="IPR005467">
    <property type="entry name" value="His_kinase_dom"/>
</dbReference>
<dbReference type="EMBL" id="JAMQOQ010000006">
    <property type="protein sequence ID" value="MDS0296437.1"/>
    <property type="molecule type" value="Genomic_DNA"/>
</dbReference>
<evidence type="ECO:0000256" key="3">
    <source>
        <dbReference type="ARBA" id="ARBA00022679"/>
    </source>
</evidence>
<keyword evidence="4" id="KW-0547">Nucleotide-binding</keyword>
<dbReference type="InterPro" id="IPR004358">
    <property type="entry name" value="Sig_transdc_His_kin-like_C"/>
</dbReference>
<keyword evidence="3" id="KW-0808">Transferase</keyword>
<dbReference type="PANTHER" id="PTHR44936">
    <property type="entry name" value="SENSOR PROTEIN CREC"/>
    <property type="match status" value="1"/>
</dbReference>
<comment type="caution">
    <text evidence="9">The sequence shown here is derived from an EMBL/GenBank/DDBJ whole genome shotgun (WGS) entry which is preliminary data.</text>
</comment>
<dbReference type="SMART" id="SM00387">
    <property type="entry name" value="HATPase_c"/>
    <property type="match status" value="1"/>
</dbReference>
<keyword evidence="10" id="KW-1185">Reference proteome</keyword>
<comment type="catalytic activity">
    <reaction evidence="1">
        <text>ATP + protein L-histidine = ADP + protein N-phospho-L-histidine.</text>
        <dbReference type="EC" id="2.7.13.3"/>
    </reaction>
</comment>
<keyword evidence="7" id="KW-0472">Membrane</keyword>
<dbReference type="InterPro" id="IPR050980">
    <property type="entry name" value="2C_sensor_his_kinase"/>
</dbReference>
<dbReference type="GO" id="GO:0016301">
    <property type="term" value="F:kinase activity"/>
    <property type="evidence" value="ECO:0007669"/>
    <property type="project" value="UniProtKB-KW"/>
</dbReference>
<dbReference type="CDD" id="cd00075">
    <property type="entry name" value="HATPase"/>
    <property type="match status" value="1"/>
</dbReference>
<reference evidence="9 10" key="1">
    <citation type="submission" date="2022-06" db="EMBL/GenBank/DDBJ databases">
        <title>Halogeometricum sp. a new haloarchaeum isolate from saline soil.</title>
        <authorList>
            <person name="Strakova D."/>
            <person name="Galisteo C."/>
            <person name="Sanchez-Porro C."/>
            <person name="Ventosa A."/>
        </authorList>
    </citation>
    <scope>NUCLEOTIDE SEQUENCE [LARGE SCALE GENOMIC DNA]</scope>
    <source>
        <strain evidence="10">S3BR25-2</strain>
    </source>
</reference>
<feature type="domain" description="Histidine kinase" evidence="8">
    <location>
        <begin position="171"/>
        <end position="377"/>
    </location>
</feature>
<keyword evidence="7" id="KW-0812">Transmembrane</keyword>
<proteinExistence type="predicted"/>
<protein>
    <recommendedName>
        <fullName evidence="2">histidine kinase</fullName>
        <ecNumber evidence="2">2.7.13.3</ecNumber>
    </recommendedName>
</protein>
<keyword evidence="7" id="KW-1133">Transmembrane helix</keyword>
<dbReference type="PRINTS" id="PR00344">
    <property type="entry name" value="BCTRLSENSOR"/>
</dbReference>
<dbReference type="InterPro" id="IPR003594">
    <property type="entry name" value="HATPase_dom"/>
</dbReference>
<feature type="transmembrane region" description="Helical" evidence="7">
    <location>
        <begin position="62"/>
        <end position="84"/>
    </location>
</feature>
<evidence type="ECO:0000256" key="5">
    <source>
        <dbReference type="ARBA" id="ARBA00022777"/>
    </source>
</evidence>
<evidence type="ECO:0000256" key="1">
    <source>
        <dbReference type="ARBA" id="ARBA00000085"/>
    </source>
</evidence>
<dbReference type="EC" id="2.7.13.3" evidence="2"/>
<name>A0ABU2G6N6_9EURY</name>
<sequence>MLTRVLTLAERVGFGSPPESAARQSTSAVRVAASGLVALTGLVLLVPNLAPLLRGADDGVVVVLSLLGSVVSVGLVAAGGLLYWSRFTDRNAARIAVWNLLGVVVLGGVMAAHAAAQGAFAGGVDASAFTVGNLLAIGAAAHVIIGVYDARRVRAEQLARQRRQTAVLNRVLRHNLRNEAQVLTGHADIVAGAAGDDGTLARSAAALQRSSAAVSSLADGAKAITQAQEREASEYVETDLSAVARAAVEDARERNPEATVRLDAETGLDATVLGSKGVRTALDELVKNSLEHGGSAVEVSVYVSPDAVELRVSDDGPGIPTHERDVVTGDAEITSLTHGSGLGLWVVEAVASSHGATLAFADREGGGAVVSLTFPRA</sequence>
<feature type="transmembrane region" description="Helical" evidence="7">
    <location>
        <begin position="96"/>
        <end position="116"/>
    </location>
</feature>
<dbReference type="SUPFAM" id="SSF55874">
    <property type="entry name" value="ATPase domain of HSP90 chaperone/DNA topoisomerase II/histidine kinase"/>
    <property type="match status" value="1"/>
</dbReference>
<evidence type="ECO:0000256" key="2">
    <source>
        <dbReference type="ARBA" id="ARBA00012438"/>
    </source>
</evidence>
<evidence type="ECO:0000256" key="7">
    <source>
        <dbReference type="SAM" id="Phobius"/>
    </source>
</evidence>
<evidence type="ECO:0000256" key="6">
    <source>
        <dbReference type="ARBA" id="ARBA00022840"/>
    </source>
</evidence>
<dbReference type="Pfam" id="PF02518">
    <property type="entry name" value="HATPase_c"/>
    <property type="match status" value="1"/>
</dbReference>
<dbReference type="Gene3D" id="3.30.565.10">
    <property type="entry name" value="Histidine kinase-like ATPase, C-terminal domain"/>
    <property type="match status" value="1"/>
</dbReference>
<organism evidence="9 10">
    <name type="scientific">Halogeometricum luteum</name>
    <dbReference type="NCBI Taxonomy" id="2950537"/>
    <lineage>
        <taxon>Archaea</taxon>
        <taxon>Methanobacteriati</taxon>
        <taxon>Methanobacteriota</taxon>
        <taxon>Stenosarchaea group</taxon>
        <taxon>Halobacteria</taxon>
        <taxon>Halobacteriales</taxon>
        <taxon>Haloferacaceae</taxon>
        <taxon>Halogeometricum</taxon>
    </lineage>
</organism>
<accession>A0ABU2G6N6</accession>
<evidence type="ECO:0000259" key="8">
    <source>
        <dbReference type="PROSITE" id="PS50109"/>
    </source>
</evidence>
<dbReference type="Proteomes" id="UP001254813">
    <property type="component" value="Unassembled WGS sequence"/>
</dbReference>
<keyword evidence="6" id="KW-0067">ATP-binding</keyword>
<evidence type="ECO:0000256" key="4">
    <source>
        <dbReference type="ARBA" id="ARBA00022741"/>
    </source>
</evidence>
<evidence type="ECO:0000313" key="10">
    <source>
        <dbReference type="Proteomes" id="UP001254813"/>
    </source>
</evidence>
<dbReference type="PANTHER" id="PTHR44936:SF10">
    <property type="entry name" value="SENSOR PROTEIN RSTB"/>
    <property type="match status" value="1"/>
</dbReference>
<evidence type="ECO:0000313" key="9">
    <source>
        <dbReference type="EMBL" id="MDS0296437.1"/>
    </source>
</evidence>
<dbReference type="InterPro" id="IPR036890">
    <property type="entry name" value="HATPase_C_sf"/>
</dbReference>
<dbReference type="RefSeq" id="WP_310930448.1">
    <property type="nucleotide sequence ID" value="NZ_JAMQOQ010000006.1"/>
</dbReference>